<sequence>MGTVGGGIRVIFCEAGSFVVLWFGYGKVGKREGVRKGGLGRIVIGGFRGGGDLSDGAAVMGCHSVEDF</sequence>
<keyword evidence="3" id="KW-1185">Reference proteome</keyword>
<evidence type="ECO:0000256" key="1">
    <source>
        <dbReference type="SAM" id="Phobius"/>
    </source>
</evidence>
<reference evidence="2 3" key="1">
    <citation type="journal article" date="2018" name="Nat. Ecol. Evol.">
        <title>Pezizomycetes genomes reveal the molecular basis of ectomycorrhizal truffle lifestyle.</title>
        <authorList>
            <person name="Murat C."/>
            <person name="Payen T."/>
            <person name="Noel B."/>
            <person name="Kuo A."/>
            <person name="Morin E."/>
            <person name="Chen J."/>
            <person name="Kohler A."/>
            <person name="Krizsan K."/>
            <person name="Balestrini R."/>
            <person name="Da Silva C."/>
            <person name="Montanini B."/>
            <person name="Hainaut M."/>
            <person name="Levati E."/>
            <person name="Barry K.W."/>
            <person name="Belfiori B."/>
            <person name="Cichocki N."/>
            <person name="Clum A."/>
            <person name="Dockter R.B."/>
            <person name="Fauchery L."/>
            <person name="Guy J."/>
            <person name="Iotti M."/>
            <person name="Le Tacon F."/>
            <person name="Lindquist E.A."/>
            <person name="Lipzen A."/>
            <person name="Malagnac F."/>
            <person name="Mello A."/>
            <person name="Molinier V."/>
            <person name="Miyauchi S."/>
            <person name="Poulain J."/>
            <person name="Riccioni C."/>
            <person name="Rubini A."/>
            <person name="Sitrit Y."/>
            <person name="Splivallo R."/>
            <person name="Traeger S."/>
            <person name="Wang M."/>
            <person name="Zifcakova L."/>
            <person name="Wipf D."/>
            <person name="Zambonelli A."/>
            <person name="Paolocci F."/>
            <person name="Nowrousian M."/>
            <person name="Ottonello S."/>
            <person name="Baldrian P."/>
            <person name="Spatafora J.W."/>
            <person name="Henrissat B."/>
            <person name="Nagy L.G."/>
            <person name="Aury J.M."/>
            <person name="Wincker P."/>
            <person name="Grigoriev I.V."/>
            <person name="Bonfante P."/>
            <person name="Martin F.M."/>
        </authorList>
    </citation>
    <scope>NUCLEOTIDE SEQUENCE [LARGE SCALE GENOMIC DNA]</scope>
    <source>
        <strain evidence="2 3">120613-1</strain>
    </source>
</reference>
<feature type="transmembrane region" description="Helical" evidence="1">
    <location>
        <begin position="6"/>
        <end position="25"/>
    </location>
</feature>
<gene>
    <name evidence="2" type="ORF">L873DRAFT_1472397</name>
</gene>
<proteinExistence type="predicted"/>
<dbReference type="Proteomes" id="UP000276215">
    <property type="component" value="Unassembled WGS sequence"/>
</dbReference>
<name>A0A3N4J767_9PEZI</name>
<protein>
    <submittedName>
        <fullName evidence="2">Uncharacterized protein</fullName>
    </submittedName>
</protein>
<organism evidence="2 3">
    <name type="scientific">Choiromyces venosus 120613-1</name>
    <dbReference type="NCBI Taxonomy" id="1336337"/>
    <lineage>
        <taxon>Eukaryota</taxon>
        <taxon>Fungi</taxon>
        <taxon>Dikarya</taxon>
        <taxon>Ascomycota</taxon>
        <taxon>Pezizomycotina</taxon>
        <taxon>Pezizomycetes</taxon>
        <taxon>Pezizales</taxon>
        <taxon>Tuberaceae</taxon>
        <taxon>Choiromyces</taxon>
    </lineage>
</organism>
<evidence type="ECO:0000313" key="2">
    <source>
        <dbReference type="EMBL" id="RPA94122.1"/>
    </source>
</evidence>
<dbReference type="AlphaFoldDB" id="A0A3N4J767"/>
<keyword evidence="1" id="KW-0472">Membrane</keyword>
<accession>A0A3N4J767</accession>
<keyword evidence="1" id="KW-0812">Transmembrane</keyword>
<keyword evidence="1" id="KW-1133">Transmembrane helix</keyword>
<dbReference type="EMBL" id="ML120442">
    <property type="protein sequence ID" value="RPA94122.1"/>
    <property type="molecule type" value="Genomic_DNA"/>
</dbReference>
<evidence type="ECO:0000313" key="3">
    <source>
        <dbReference type="Proteomes" id="UP000276215"/>
    </source>
</evidence>